<accession>A0A0F9G1E9</accession>
<dbReference type="Gene3D" id="3.30.70.60">
    <property type="match status" value="1"/>
</dbReference>
<protein>
    <recommendedName>
        <fullName evidence="3">30S ribosomal protein S6</fullName>
    </recommendedName>
</protein>
<gene>
    <name evidence="2" type="ORF">LCGC14_2237640</name>
</gene>
<dbReference type="InterPro" id="IPR035980">
    <property type="entry name" value="Ribosomal_bS6_sf"/>
</dbReference>
<proteinExistence type="inferred from homology"/>
<dbReference type="PANTHER" id="PTHR21011">
    <property type="entry name" value="MITOCHONDRIAL 28S RIBOSOMAL PROTEIN S6"/>
    <property type="match status" value="1"/>
</dbReference>
<dbReference type="GO" id="GO:0005737">
    <property type="term" value="C:cytoplasm"/>
    <property type="evidence" value="ECO:0007669"/>
    <property type="project" value="UniProtKB-ARBA"/>
</dbReference>
<dbReference type="GO" id="GO:0003735">
    <property type="term" value="F:structural constituent of ribosome"/>
    <property type="evidence" value="ECO:0007669"/>
    <property type="project" value="InterPro"/>
</dbReference>
<dbReference type="HAMAP" id="MF_00360">
    <property type="entry name" value="Ribosomal_bS6"/>
    <property type="match status" value="1"/>
</dbReference>
<comment type="similarity">
    <text evidence="1">Belongs to the bacterial ribosomal protein bS6 family.</text>
</comment>
<comment type="caution">
    <text evidence="2">The sequence shown here is derived from an EMBL/GenBank/DDBJ whole genome shotgun (WGS) entry which is preliminary data.</text>
</comment>
<dbReference type="SUPFAM" id="SSF54995">
    <property type="entry name" value="Ribosomal protein S6"/>
    <property type="match status" value="1"/>
</dbReference>
<organism evidence="2">
    <name type="scientific">marine sediment metagenome</name>
    <dbReference type="NCBI Taxonomy" id="412755"/>
    <lineage>
        <taxon>unclassified sequences</taxon>
        <taxon>metagenomes</taxon>
        <taxon>ecological metagenomes</taxon>
    </lineage>
</organism>
<dbReference type="PANTHER" id="PTHR21011:SF1">
    <property type="entry name" value="SMALL RIBOSOMAL SUBUNIT PROTEIN BS6M"/>
    <property type="match status" value="1"/>
</dbReference>
<dbReference type="GO" id="GO:0070181">
    <property type="term" value="F:small ribosomal subunit rRNA binding"/>
    <property type="evidence" value="ECO:0007669"/>
    <property type="project" value="TreeGrafter"/>
</dbReference>
<evidence type="ECO:0000256" key="1">
    <source>
        <dbReference type="ARBA" id="ARBA00009512"/>
    </source>
</evidence>
<dbReference type="InterPro" id="IPR020814">
    <property type="entry name" value="Ribosomal_S6_plastid/chlpt"/>
</dbReference>
<evidence type="ECO:0000313" key="2">
    <source>
        <dbReference type="EMBL" id="KKL57217.1"/>
    </source>
</evidence>
<dbReference type="CDD" id="cd00473">
    <property type="entry name" value="bS6"/>
    <property type="match status" value="1"/>
</dbReference>
<dbReference type="AlphaFoldDB" id="A0A0F9G1E9"/>
<dbReference type="GO" id="GO:0005840">
    <property type="term" value="C:ribosome"/>
    <property type="evidence" value="ECO:0007669"/>
    <property type="project" value="InterPro"/>
</dbReference>
<dbReference type="GO" id="GO:0006412">
    <property type="term" value="P:translation"/>
    <property type="evidence" value="ECO:0007669"/>
    <property type="project" value="InterPro"/>
</dbReference>
<name>A0A0F9G1E9_9ZZZZ</name>
<dbReference type="InterPro" id="IPR000529">
    <property type="entry name" value="Ribosomal_bS6"/>
</dbReference>
<dbReference type="EMBL" id="LAZR01030237">
    <property type="protein sequence ID" value="KKL57217.1"/>
    <property type="molecule type" value="Genomic_DNA"/>
</dbReference>
<reference evidence="2" key="1">
    <citation type="journal article" date="2015" name="Nature">
        <title>Complex archaea that bridge the gap between prokaryotes and eukaryotes.</title>
        <authorList>
            <person name="Spang A."/>
            <person name="Saw J.H."/>
            <person name="Jorgensen S.L."/>
            <person name="Zaremba-Niedzwiedzka K."/>
            <person name="Martijn J."/>
            <person name="Lind A.E."/>
            <person name="van Eijk R."/>
            <person name="Schleper C."/>
            <person name="Guy L."/>
            <person name="Ettema T.J."/>
        </authorList>
    </citation>
    <scope>NUCLEOTIDE SEQUENCE</scope>
</reference>
<dbReference type="NCBIfam" id="TIGR00166">
    <property type="entry name" value="S6"/>
    <property type="match status" value="1"/>
</dbReference>
<evidence type="ECO:0008006" key="3">
    <source>
        <dbReference type="Google" id="ProtNLM"/>
    </source>
</evidence>
<dbReference type="Pfam" id="PF01250">
    <property type="entry name" value="Ribosomal_S6"/>
    <property type="match status" value="1"/>
</dbReference>
<sequence length="118" mass="13458">MKLYEGMFIIDNTIANADWDAAVKQVSDILENRGAEVIKSEKWEERKFAYKLKGHKRGTYLLTYFKAPPDSVTPIKRDLQLSDNVLRTLIVKIDKIKEPVTKEAQSPEKEPTAPVAPK</sequence>
<dbReference type="InterPro" id="IPR014717">
    <property type="entry name" value="Transl_elong_EF1B/ribsomal_bS6"/>
</dbReference>